<proteinExistence type="predicted"/>
<organism evidence="5 6">
    <name type="scientific">Haloferula sargassicola</name>
    <dbReference type="NCBI Taxonomy" id="490096"/>
    <lineage>
        <taxon>Bacteria</taxon>
        <taxon>Pseudomonadati</taxon>
        <taxon>Verrucomicrobiota</taxon>
        <taxon>Verrucomicrobiia</taxon>
        <taxon>Verrucomicrobiales</taxon>
        <taxon>Verrucomicrobiaceae</taxon>
        <taxon>Haloferula</taxon>
    </lineage>
</organism>
<dbReference type="Proteomes" id="UP001476282">
    <property type="component" value="Unassembled WGS sequence"/>
</dbReference>
<evidence type="ECO:0000259" key="4">
    <source>
        <dbReference type="PROSITE" id="PS51177"/>
    </source>
</evidence>
<dbReference type="InterPro" id="IPR001783">
    <property type="entry name" value="Lumazine-bd"/>
</dbReference>
<dbReference type="PANTHER" id="PTHR21098:SF0">
    <property type="entry name" value="RIBOFLAVIN SYNTHASE"/>
    <property type="match status" value="1"/>
</dbReference>
<name>A0ABP9US13_9BACT</name>
<comment type="caution">
    <text evidence="5">The sequence shown here is derived from an EMBL/GenBank/DDBJ whole genome shotgun (WGS) entry which is preliminary data.</text>
</comment>
<sequence length="194" mass="20601">MFTGLVETTGLVRSIEARGEQARLVIAIPFAAELGEGESVAINGVCLTAVEHDDATASFDVLRQTLAVTSLGDLAEGSTVNLERALRAGDRFGGHFVLGHVDGSGEIEALEAIGQDHRLAIRLPENLVPYCIDKGSLAIDGISLTIAELEGSLATFWIIPHTFGRTNLHTRSPGQKVNLEVDVLAKHVAKLLGK</sequence>
<dbReference type="RefSeq" id="WP_353568427.1">
    <property type="nucleotide sequence ID" value="NZ_BAABRI010000024.1"/>
</dbReference>
<keyword evidence="6" id="KW-1185">Reference proteome</keyword>
<evidence type="ECO:0000313" key="5">
    <source>
        <dbReference type="EMBL" id="GAA5484331.1"/>
    </source>
</evidence>
<accession>A0ABP9US13</accession>
<dbReference type="NCBIfam" id="TIGR00187">
    <property type="entry name" value="ribE"/>
    <property type="match status" value="1"/>
</dbReference>
<dbReference type="CDD" id="cd00402">
    <property type="entry name" value="Riboflavin_synthase_like"/>
    <property type="match status" value="1"/>
</dbReference>
<dbReference type="EMBL" id="BAABRI010000024">
    <property type="protein sequence ID" value="GAA5484331.1"/>
    <property type="molecule type" value="Genomic_DNA"/>
</dbReference>
<dbReference type="PROSITE" id="PS51177">
    <property type="entry name" value="LUMAZINE_BIND"/>
    <property type="match status" value="2"/>
</dbReference>
<dbReference type="InterPro" id="IPR017938">
    <property type="entry name" value="Riboflavin_synthase-like_b-brl"/>
</dbReference>
<dbReference type="NCBIfam" id="NF006767">
    <property type="entry name" value="PRK09289.1"/>
    <property type="match status" value="1"/>
</dbReference>
<feature type="repeat" description="Lumazine-binding" evidence="3">
    <location>
        <begin position="1"/>
        <end position="95"/>
    </location>
</feature>
<protein>
    <recommendedName>
        <fullName evidence="2">Riboflavin synthase</fullName>
        <ecNumber evidence="2">2.5.1.9</ecNumber>
    </recommendedName>
</protein>
<dbReference type="InterPro" id="IPR023366">
    <property type="entry name" value="ATP_synth_asu-like_sf"/>
</dbReference>
<dbReference type="InterPro" id="IPR026017">
    <property type="entry name" value="Lumazine-bd_dom"/>
</dbReference>
<keyword evidence="1" id="KW-0677">Repeat</keyword>
<feature type="domain" description="Lumazine-binding" evidence="4">
    <location>
        <begin position="1"/>
        <end position="95"/>
    </location>
</feature>
<dbReference type="SUPFAM" id="SSF63380">
    <property type="entry name" value="Riboflavin synthase domain-like"/>
    <property type="match status" value="2"/>
</dbReference>
<dbReference type="NCBIfam" id="NF009566">
    <property type="entry name" value="PRK13020.1"/>
    <property type="match status" value="1"/>
</dbReference>
<gene>
    <name evidence="5" type="primary">ribE_2</name>
    <name evidence="5" type="ORF">Hsar01_03575</name>
</gene>
<dbReference type="PIRSF" id="PIRSF000498">
    <property type="entry name" value="Riboflavin_syn_A"/>
    <property type="match status" value="1"/>
</dbReference>
<evidence type="ECO:0000256" key="3">
    <source>
        <dbReference type="PROSITE-ProRule" id="PRU00524"/>
    </source>
</evidence>
<dbReference type="Pfam" id="PF00677">
    <property type="entry name" value="Lum_binding"/>
    <property type="match status" value="2"/>
</dbReference>
<reference evidence="5 6" key="1">
    <citation type="submission" date="2024-02" db="EMBL/GenBank/DDBJ databases">
        <title>Haloferula sargassicola NBRC 104335.</title>
        <authorList>
            <person name="Ichikawa N."/>
            <person name="Katano-Makiyama Y."/>
            <person name="Hidaka K."/>
        </authorList>
    </citation>
    <scope>NUCLEOTIDE SEQUENCE [LARGE SCALE GENOMIC DNA]</scope>
    <source>
        <strain evidence="5 6">NBRC 104335</strain>
    </source>
</reference>
<evidence type="ECO:0000313" key="6">
    <source>
        <dbReference type="Proteomes" id="UP001476282"/>
    </source>
</evidence>
<evidence type="ECO:0000256" key="2">
    <source>
        <dbReference type="NCBIfam" id="TIGR00187"/>
    </source>
</evidence>
<feature type="domain" description="Lumazine-binding" evidence="4">
    <location>
        <begin position="96"/>
        <end position="192"/>
    </location>
</feature>
<dbReference type="Gene3D" id="2.40.30.20">
    <property type="match status" value="2"/>
</dbReference>
<dbReference type="EC" id="2.5.1.9" evidence="2"/>
<evidence type="ECO:0000256" key="1">
    <source>
        <dbReference type="ARBA" id="ARBA00022737"/>
    </source>
</evidence>
<feature type="repeat" description="Lumazine-binding" evidence="3">
    <location>
        <begin position="96"/>
        <end position="192"/>
    </location>
</feature>
<dbReference type="PANTHER" id="PTHR21098">
    <property type="entry name" value="RIBOFLAVIN SYNTHASE ALPHA CHAIN"/>
    <property type="match status" value="1"/>
</dbReference>